<proteinExistence type="predicted"/>
<dbReference type="Proteomes" id="UP001418222">
    <property type="component" value="Unassembled WGS sequence"/>
</dbReference>
<gene>
    <name evidence="1" type="ORF">KSP39_PZI007466</name>
</gene>
<comment type="caution">
    <text evidence="1">The sequence shown here is derived from an EMBL/GenBank/DDBJ whole genome shotgun (WGS) entry which is preliminary data.</text>
</comment>
<reference evidence="1 2" key="1">
    <citation type="journal article" date="2022" name="Nat. Plants">
        <title>Genomes of leafy and leafless Platanthera orchids illuminate the evolution of mycoheterotrophy.</title>
        <authorList>
            <person name="Li M.H."/>
            <person name="Liu K.W."/>
            <person name="Li Z."/>
            <person name="Lu H.C."/>
            <person name="Ye Q.L."/>
            <person name="Zhang D."/>
            <person name="Wang J.Y."/>
            <person name="Li Y.F."/>
            <person name="Zhong Z.M."/>
            <person name="Liu X."/>
            <person name="Yu X."/>
            <person name="Liu D.K."/>
            <person name="Tu X.D."/>
            <person name="Liu B."/>
            <person name="Hao Y."/>
            <person name="Liao X.Y."/>
            <person name="Jiang Y.T."/>
            <person name="Sun W.H."/>
            <person name="Chen J."/>
            <person name="Chen Y.Q."/>
            <person name="Ai Y."/>
            <person name="Zhai J.W."/>
            <person name="Wu S.S."/>
            <person name="Zhou Z."/>
            <person name="Hsiao Y.Y."/>
            <person name="Wu W.L."/>
            <person name="Chen Y.Y."/>
            <person name="Lin Y.F."/>
            <person name="Hsu J.L."/>
            <person name="Li C.Y."/>
            <person name="Wang Z.W."/>
            <person name="Zhao X."/>
            <person name="Zhong W.Y."/>
            <person name="Ma X.K."/>
            <person name="Ma L."/>
            <person name="Huang J."/>
            <person name="Chen G.Z."/>
            <person name="Huang M.Z."/>
            <person name="Huang L."/>
            <person name="Peng D.H."/>
            <person name="Luo Y.B."/>
            <person name="Zou S.Q."/>
            <person name="Chen S.P."/>
            <person name="Lan S."/>
            <person name="Tsai W.C."/>
            <person name="Van de Peer Y."/>
            <person name="Liu Z.J."/>
        </authorList>
    </citation>
    <scope>NUCLEOTIDE SEQUENCE [LARGE SCALE GENOMIC DNA]</scope>
    <source>
        <strain evidence="1">Lor287</strain>
    </source>
</reference>
<keyword evidence="2" id="KW-1185">Reference proteome</keyword>
<dbReference type="AlphaFoldDB" id="A0AAP0BQP0"/>
<dbReference type="EMBL" id="JBBWWQ010000005">
    <property type="protein sequence ID" value="KAK8947214.1"/>
    <property type="molecule type" value="Genomic_DNA"/>
</dbReference>
<sequence length="174" mass="19980">MTSQTGNLTLGLRSYRLEIEMRPSGDQAMISHRVEKRLRCRRRDPTAGDDHRTPEPRIEFVHFNITERWRWSRNNAALQKRTLSSPIPPRLSCLSLSLLFLYPPLAAACELAVLIQDPSMASIAGAGVSIAVRPASYRKRQVSLLRFVFRRVSNDLRVRPVFLISFCFCYCLFL</sequence>
<name>A0AAP0BQP0_9ASPA</name>
<organism evidence="1 2">
    <name type="scientific">Platanthera zijinensis</name>
    <dbReference type="NCBI Taxonomy" id="2320716"/>
    <lineage>
        <taxon>Eukaryota</taxon>
        <taxon>Viridiplantae</taxon>
        <taxon>Streptophyta</taxon>
        <taxon>Embryophyta</taxon>
        <taxon>Tracheophyta</taxon>
        <taxon>Spermatophyta</taxon>
        <taxon>Magnoliopsida</taxon>
        <taxon>Liliopsida</taxon>
        <taxon>Asparagales</taxon>
        <taxon>Orchidaceae</taxon>
        <taxon>Orchidoideae</taxon>
        <taxon>Orchideae</taxon>
        <taxon>Orchidinae</taxon>
        <taxon>Platanthera</taxon>
    </lineage>
</organism>
<evidence type="ECO:0000313" key="2">
    <source>
        <dbReference type="Proteomes" id="UP001418222"/>
    </source>
</evidence>
<protein>
    <submittedName>
        <fullName evidence="1">Uncharacterized protein</fullName>
    </submittedName>
</protein>
<accession>A0AAP0BQP0</accession>
<evidence type="ECO:0000313" key="1">
    <source>
        <dbReference type="EMBL" id="KAK8947214.1"/>
    </source>
</evidence>